<sequence>MSLLSTIEADLRSNVDPTRRTGIGFWIWVVGKALAAPQVQVVVLFRIAHALAKTPLRPLSFVIRTIGLVWSGAEIHPDAKLAPGLALAHSSGVMIGAEVRTGVDFRIYPGAVLGEPGRGSADFAKFPTFGDHVTIGAHAVVLGNVHVGNGSVVGANSVVTKDVPDNVVVAGSPARVIRHLLPFEQDHTRSIPAPAPAENA</sequence>
<dbReference type="Proteomes" id="UP000245507">
    <property type="component" value="Unassembled WGS sequence"/>
</dbReference>
<dbReference type="InterPro" id="IPR045304">
    <property type="entry name" value="LbH_SAT"/>
</dbReference>
<dbReference type="InterPro" id="IPR011004">
    <property type="entry name" value="Trimer_LpxA-like_sf"/>
</dbReference>
<dbReference type="RefSeq" id="WP_109692413.1">
    <property type="nucleotide sequence ID" value="NZ_QGDD01000001.1"/>
</dbReference>
<dbReference type="Pfam" id="PF00132">
    <property type="entry name" value="Hexapep"/>
    <property type="match status" value="1"/>
</dbReference>
<accession>A0A316TM92</accession>
<dbReference type="CDD" id="cd03354">
    <property type="entry name" value="LbH_SAT"/>
    <property type="match status" value="1"/>
</dbReference>
<keyword evidence="4" id="KW-0012">Acyltransferase</keyword>
<dbReference type="Gene3D" id="2.160.10.10">
    <property type="entry name" value="Hexapeptide repeat proteins"/>
    <property type="match status" value="1"/>
</dbReference>
<dbReference type="AlphaFoldDB" id="A0A316TM92"/>
<proteinExistence type="inferred from homology"/>
<dbReference type="InterPro" id="IPR018357">
    <property type="entry name" value="Hexapep_transf_CS"/>
</dbReference>
<evidence type="ECO:0000256" key="4">
    <source>
        <dbReference type="ARBA" id="ARBA00023315"/>
    </source>
</evidence>
<keyword evidence="2 5" id="KW-0808">Transferase</keyword>
<keyword evidence="3" id="KW-0677">Repeat</keyword>
<gene>
    <name evidence="5" type="ORF">DJ010_04725</name>
</gene>
<dbReference type="GO" id="GO:0016746">
    <property type="term" value="F:acyltransferase activity"/>
    <property type="evidence" value="ECO:0007669"/>
    <property type="project" value="UniProtKB-KW"/>
</dbReference>
<evidence type="ECO:0000256" key="2">
    <source>
        <dbReference type="ARBA" id="ARBA00022679"/>
    </source>
</evidence>
<keyword evidence="6" id="KW-1185">Reference proteome</keyword>
<organism evidence="5 6">
    <name type="scientific">Nocardioides silvaticus</name>
    <dbReference type="NCBI Taxonomy" id="2201891"/>
    <lineage>
        <taxon>Bacteria</taxon>
        <taxon>Bacillati</taxon>
        <taxon>Actinomycetota</taxon>
        <taxon>Actinomycetes</taxon>
        <taxon>Propionibacteriales</taxon>
        <taxon>Nocardioidaceae</taxon>
        <taxon>Nocardioides</taxon>
    </lineage>
</organism>
<dbReference type="EMBL" id="QGDD01000001">
    <property type="protein sequence ID" value="PWN04908.1"/>
    <property type="molecule type" value="Genomic_DNA"/>
</dbReference>
<dbReference type="PROSITE" id="PS00101">
    <property type="entry name" value="HEXAPEP_TRANSFERASES"/>
    <property type="match status" value="1"/>
</dbReference>
<comment type="caution">
    <text evidence="5">The sequence shown here is derived from an EMBL/GenBank/DDBJ whole genome shotgun (WGS) entry which is preliminary data.</text>
</comment>
<dbReference type="PANTHER" id="PTHR42811">
    <property type="entry name" value="SERINE ACETYLTRANSFERASE"/>
    <property type="match status" value="1"/>
</dbReference>
<name>A0A316TM92_9ACTN</name>
<dbReference type="SUPFAM" id="SSF51161">
    <property type="entry name" value="Trimeric LpxA-like enzymes"/>
    <property type="match status" value="1"/>
</dbReference>
<dbReference type="OrthoDB" id="2643438at2"/>
<dbReference type="InterPro" id="IPR001451">
    <property type="entry name" value="Hexapep"/>
</dbReference>
<reference evidence="5 6" key="1">
    <citation type="submission" date="2018-05" db="EMBL/GenBank/DDBJ databases">
        <title>Nocardioides silvaticus genome.</title>
        <authorList>
            <person name="Li C."/>
            <person name="Wang G."/>
        </authorList>
    </citation>
    <scope>NUCLEOTIDE SEQUENCE [LARGE SCALE GENOMIC DNA]</scope>
    <source>
        <strain evidence="5 6">CCTCC AB 2018079</strain>
    </source>
</reference>
<protein>
    <submittedName>
        <fullName evidence="5">Serine O-acetyltransferase</fullName>
    </submittedName>
</protein>
<evidence type="ECO:0000313" key="6">
    <source>
        <dbReference type="Proteomes" id="UP000245507"/>
    </source>
</evidence>
<evidence type="ECO:0000256" key="1">
    <source>
        <dbReference type="ARBA" id="ARBA00007274"/>
    </source>
</evidence>
<evidence type="ECO:0000313" key="5">
    <source>
        <dbReference type="EMBL" id="PWN04908.1"/>
    </source>
</evidence>
<evidence type="ECO:0000256" key="3">
    <source>
        <dbReference type="ARBA" id="ARBA00022737"/>
    </source>
</evidence>
<comment type="similarity">
    <text evidence="1">Belongs to the transferase hexapeptide repeat family.</text>
</comment>